<evidence type="ECO:0000313" key="2">
    <source>
        <dbReference type="EMBL" id="MDP9836075.1"/>
    </source>
</evidence>
<dbReference type="Pfam" id="PF06516">
    <property type="entry name" value="NUP"/>
    <property type="match status" value="1"/>
</dbReference>
<sequence>MRIPALFTTSVFAASMTLAAIPAVAGEPVAPKVMVITMFGGEAKPWLTERKLDTKIAVPGLSREYPEVACDAAGLCVMTTAMGFANAASSVSALVYSDKFDLKNTYFLIAGIAGVDPTDGTLGSAHWARYAVDAGLRHEIDPRQVPADWPNGVVALGAKKPGEKATWGSGTEVYQLNEPLLQRAFALTKDTELSDNDDSKAYRAAYKKGEPGSAAPAVSICDTLSTDTYWHGTKIAEGMADWVSLMTEGKGNYCTTQMEDNATLTALKRGGDAGLLQFDRIVVLRTASNFDREPEGKTAAESLSAKSGGFMPSTVNAYRVGSKLADAVIADWAVWQKGVPAN</sequence>
<dbReference type="InterPro" id="IPR009486">
    <property type="entry name" value="Pur_nuclsid_perm"/>
</dbReference>
<dbReference type="PANTHER" id="PTHR38643:SF1">
    <property type="entry name" value="PURINE NUCLEOSIDE PERMEASE C285.05-RELATED"/>
    <property type="match status" value="1"/>
</dbReference>
<protein>
    <submittedName>
        <fullName evidence="2">Purine nucleoside permease</fullName>
    </submittedName>
</protein>
<evidence type="ECO:0000313" key="3">
    <source>
        <dbReference type="Proteomes" id="UP001241472"/>
    </source>
</evidence>
<accession>A0ABT9PPE0</accession>
<evidence type="ECO:0000256" key="1">
    <source>
        <dbReference type="SAM" id="SignalP"/>
    </source>
</evidence>
<keyword evidence="3" id="KW-1185">Reference proteome</keyword>
<dbReference type="EMBL" id="JAUSRF010000002">
    <property type="protein sequence ID" value="MDP9836075.1"/>
    <property type="molecule type" value="Genomic_DNA"/>
</dbReference>
<dbReference type="PIRSF" id="PIRSF013171">
    <property type="entry name" value="Pur_nuclsid_perm"/>
    <property type="match status" value="1"/>
</dbReference>
<proteinExistence type="predicted"/>
<dbReference type="Proteomes" id="UP001241472">
    <property type="component" value="Unassembled WGS sequence"/>
</dbReference>
<feature type="chain" id="PRO_5046588426" evidence="1">
    <location>
        <begin position="26"/>
        <end position="342"/>
    </location>
</feature>
<feature type="signal peptide" evidence="1">
    <location>
        <begin position="1"/>
        <end position="25"/>
    </location>
</feature>
<organism evidence="2 3">
    <name type="scientific">Neorhizobium huautlense</name>
    <dbReference type="NCBI Taxonomy" id="67774"/>
    <lineage>
        <taxon>Bacteria</taxon>
        <taxon>Pseudomonadati</taxon>
        <taxon>Pseudomonadota</taxon>
        <taxon>Alphaproteobacteria</taxon>
        <taxon>Hyphomicrobiales</taxon>
        <taxon>Rhizobiaceae</taxon>
        <taxon>Rhizobium/Agrobacterium group</taxon>
        <taxon>Neorhizobium</taxon>
    </lineage>
</organism>
<keyword evidence="1" id="KW-0732">Signal</keyword>
<dbReference type="PANTHER" id="PTHR38643">
    <property type="entry name" value="PURINE NUCLEOSIDE PERMEASE C285.05-RELATED"/>
    <property type="match status" value="1"/>
</dbReference>
<comment type="caution">
    <text evidence="2">The sequence shown here is derived from an EMBL/GenBank/DDBJ whole genome shotgun (WGS) entry which is preliminary data.</text>
</comment>
<name>A0ABT9PPE0_9HYPH</name>
<dbReference type="Gene3D" id="3.40.50.1580">
    <property type="entry name" value="Nucleoside phosphorylase domain"/>
    <property type="match status" value="1"/>
</dbReference>
<dbReference type="InterPro" id="IPR035994">
    <property type="entry name" value="Nucleoside_phosphorylase_sf"/>
</dbReference>
<reference evidence="2 3" key="1">
    <citation type="submission" date="2023-07" db="EMBL/GenBank/DDBJ databases">
        <title>Sorghum-associated microbial communities from plants grown in Nebraska, USA.</title>
        <authorList>
            <person name="Schachtman D."/>
        </authorList>
    </citation>
    <scope>NUCLEOTIDE SEQUENCE [LARGE SCALE GENOMIC DNA]</scope>
    <source>
        <strain evidence="2 3">DS1307</strain>
    </source>
</reference>
<gene>
    <name evidence="2" type="ORF">J2T09_000817</name>
</gene>